<dbReference type="RefSeq" id="WP_078346608.1">
    <property type="nucleotide sequence ID" value="NZ_MBTF01000002.1"/>
</dbReference>
<protein>
    <submittedName>
        <fullName evidence="2">Uncharacterized protein</fullName>
    </submittedName>
</protein>
<evidence type="ECO:0000256" key="1">
    <source>
        <dbReference type="SAM" id="Phobius"/>
    </source>
</evidence>
<proteinExistence type="predicted"/>
<feature type="transmembrane region" description="Helical" evidence="1">
    <location>
        <begin position="34"/>
        <end position="54"/>
    </location>
</feature>
<dbReference type="Proteomes" id="UP000189739">
    <property type="component" value="Unassembled WGS sequence"/>
</dbReference>
<reference evidence="2 3" key="1">
    <citation type="submission" date="2016-07" db="EMBL/GenBank/DDBJ databases">
        <title>Genomic analysis of zinc-resistant bacterium Mucilaginibacter pedocola TBZ30.</title>
        <authorList>
            <person name="Huang J."/>
            <person name="Tang J."/>
        </authorList>
    </citation>
    <scope>NUCLEOTIDE SEQUENCE [LARGE SCALE GENOMIC DNA]</scope>
    <source>
        <strain evidence="2 3">TBZ30</strain>
    </source>
</reference>
<dbReference type="STRING" id="1792845.BC343_20310"/>
<feature type="transmembrane region" description="Helical" evidence="1">
    <location>
        <begin position="7"/>
        <end position="28"/>
    </location>
</feature>
<dbReference type="OrthoDB" id="770557at2"/>
<keyword evidence="1" id="KW-1133">Transmembrane helix</keyword>
<keyword evidence="1" id="KW-0472">Membrane</keyword>
<gene>
    <name evidence="2" type="ORF">BC343_20310</name>
</gene>
<accession>A0A1S9PK58</accession>
<keyword evidence="1" id="KW-0812">Transmembrane</keyword>
<name>A0A1S9PK58_9SPHI</name>
<feature type="transmembrane region" description="Helical" evidence="1">
    <location>
        <begin position="61"/>
        <end position="82"/>
    </location>
</feature>
<sequence>MDKKEKYVDIGILVLLGLFIAIALNNFFRADLIISVNTYAGIGFWTAVLFLNIIGNKKSKYLLFIALFLYMLNIIDFSATRLSVSLNYNTGKVIYHPISFNPVGAILFIVYWIYNKNVIRKIYTPTVEEDEAKLSKNLEFYKNKFSQCSKEELTELYKNYRSYPVEAQVVLDKLIKED</sequence>
<keyword evidence="3" id="KW-1185">Reference proteome</keyword>
<comment type="caution">
    <text evidence="2">The sequence shown here is derived from an EMBL/GenBank/DDBJ whole genome shotgun (WGS) entry which is preliminary data.</text>
</comment>
<feature type="transmembrane region" description="Helical" evidence="1">
    <location>
        <begin position="94"/>
        <end position="114"/>
    </location>
</feature>
<organism evidence="2 3">
    <name type="scientific">Mucilaginibacter pedocola</name>
    <dbReference type="NCBI Taxonomy" id="1792845"/>
    <lineage>
        <taxon>Bacteria</taxon>
        <taxon>Pseudomonadati</taxon>
        <taxon>Bacteroidota</taxon>
        <taxon>Sphingobacteriia</taxon>
        <taxon>Sphingobacteriales</taxon>
        <taxon>Sphingobacteriaceae</taxon>
        <taxon>Mucilaginibacter</taxon>
    </lineage>
</organism>
<dbReference type="AlphaFoldDB" id="A0A1S9PK58"/>
<evidence type="ECO:0000313" key="2">
    <source>
        <dbReference type="EMBL" id="OOQ61327.1"/>
    </source>
</evidence>
<dbReference type="EMBL" id="MBTF01000002">
    <property type="protein sequence ID" value="OOQ61327.1"/>
    <property type="molecule type" value="Genomic_DNA"/>
</dbReference>
<evidence type="ECO:0000313" key="3">
    <source>
        <dbReference type="Proteomes" id="UP000189739"/>
    </source>
</evidence>